<organism evidence="6 7">
    <name type="scientific">Bdellovibrio bacteriovorus</name>
    <dbReference type="NCBI Taxonomy" id="959"/>
    <lineage>
        <taxon>Bacteria</taxon>
        <taxon>Pseudomonadati</taxon>
        <taxon>Bdellovibrionota</taxon>
        <taxon>Bdellovibrionia</taxon>
        <taxon>Bdellovibrionales</taxon>
        <taxon>Pseudobdellovibrionaceae</taxon>
        <taxon>Bdellovibrio</taxon>
    </lineage>
</organism>
<keyword evidence="3" id="KW-0012">Acyltransferase</keyword>
<dbReference type="SUPFAM" id="SSF52151">
    <property type="entry name" value="FabD/lysophospholipase-like"/>
    <property type="match status" value="1"/>
</dbReference>
<accession>A0A162FZ96</accession>
<dbReference type="EMBL" id="LUKD01000008">
    <property type="protein sequence ID" value="KYG62843.1"/>
    <property type="molecule type" value="Genomic_DNA"/>
</dbReference>
<dbReference type="InterPro" id="IPR014043">
    <property type="entry name" value="Acyl_transferase_dom"/>
</dbReference>
<dbReference type="OrthoDB" id="9778690at2"/>
<comment type="caution">
    <text evidence="6">The sequence shown here is derived from an EMBL/GenBank/DDBJ whole genome shotgun (WGS) entry which is preliminary data.</text>
</comment>
<dbReference type="InterPro" id="IPR050858">
    <property type="entry name" value="Mal-CoA-ACP_Trans/PKS_FabD"/>
</dbReference>
<dbReference type="SMART" id="SM00827">
    <property type="entry name" value="PKS_AT"/>
    <property type="match status" value="1"/>
</dbReference>
<evidence type="ECO:0000256" key="2">
    <source>
        <dbReference type="ARBA" id="ARBA00022679"/>
    </source>
</evidence>
<evidence type="ECO:0000313" key="6">
    <source>
        <dbReference type="EMBL" id="KYG62843.1"/>
    </source>
</evidence>
<dbReference type="Pfam" id="PF00698">
    <property type="entry name" value="Acyl_transf_1"/>
    <property type="match status" value="1"/>
</dbReference>
<dbReference type="GO" id="GO:0006633">
    <property type="term" value="P:fatty acid biosynthetic process"/>
    <property type="evidence" value="ECO:0007669"/>
    <property type="project" value="TreeGrafter"/>
</dbReference>
<proteinExistence type="predicted"/>
<sequence>MKQAYIFPGLNALLRRTDRLRYLGRPRVKKYLHHAEEIIGDHFHQRMSFLDFLEGSVEDIYSIQNISVAAVAICSIQTAVAEELAEKEGPPDFVMGCSLGDLARAVFAQAYSFEDAVVNHIKFTQKIDGIDKIGRNIGVLAPKSQVFTDEDYQWFSDIAVDVSCLTPRFLNIGGRFQELEKVEERAKDKSWNTMKILEYPAHSRYILPYVECVREDFHSVKVRRPSIPMYSSFSATPISDPVAIREEFLLSICKPIHWNQAVQAICRNDGVTRFVNIGPCKSLSGLMRDIPVEVDIQVEDACRLYDSF</sequence>
<dbReference type="GO" id="GO:0004314">
    <property type="term" value="F:[acyl-carrier-protein] S-malonyltransferase activity"/>
    <property type="evidence" value="ECO:0007669"/>
    <property type="project" value="UniProtKB-EC"/>
</dbReference>
<dbReference type="AlphaFoldDB" id="A0A162FZ96"/>
<feature type="domain" description="Malonyl-CoA:ACP transacylase (MAT)" evidence="5">
    <location>
        <begin position="6"/>
        <end position="290"/>
    </location>
</feature>
<dbReference type="Gene3D" id="3.40.366.10">
    <property type="entry name" value="Malonyl-Coenzyme A Acyl Carrier Protein, domain 2"/>
    <property type="match status" value="1"/>
</dbReference>
<dbReference type="Proteomes" id="UP000075799">
    <property type="component" value="Unassembled WGS sequence"/>
</dbReference>
<comment type="catalytic activity">
    <reaction evidence="4">
        <text>holo-[ACP] + malonyl-CoA = malonyl-[ACP] + CoA</text>
        <dbReference type="Rhea" id="RHEA:41792"/>
        <dbReference type="Rhea" id="RHEA-COMP:9623"/>
        <dbReference type="Rhea" id="RHEA-COMP:9685"/>
        <dbReference type="ChEBI" id="CHEBI:57287"/>
        <dbReference type="ChEBI" id="CHEBI:57384"/>
        <dbReference type="ChEBI" id="CHEBI:64479"/>
        <dbReference type="ChEBI" id="CHEBI:78449"/>
        <dbReference type="EC" id="2.3.1.39"/>
    </reaction>
</comment>
<reference evidence="6 7" key="1">
    <citation type="submission" date="2016-03" db="EMBL/GenBank/DDBJ databases">
        <authorList>
            <person name="Ploux O."/>
        </authorList>
    </citation>
    <scope>NUCLEOTIDE SEQUENCE [LARGE SCALE GENOMIC DNA]</scope>
    <source>
        <strain evidence="6 7">EC13</strain>
    </source>
</reference>
<dbReference type="InterPro" id="IPR001227">
    <property type="entry name" value="Ac_transferase_dom_sf"/>
</dbReference>
<dbReference type="RefSeq" id="WP_063209242.1">
    <property type="nucleotide sequence ID" value="NZ_LUKD01000008.1"/>
</dbReference>
<keyword evidence="2" id="KW-0808">Transferase</keyword>
<evidence type="ECO:0000313" key="7">
    <source>
        <dbReference type="Proteomes" id="UP000075799"/>
    </source>
</evidence>
<evidence type="ECO:0000256" key="4">
    <source>
        <dbReference type="ARBA" id="ARBA00048462"/>
    </source>
</evidence>
<dbReference type="EC" id="2.3.1.39" evidence="1"/>
<protein>
    <recommendedName>
        <fullName evidence="1">[acyl-carrier-protein] S-malonyltransferase</fullName>
        <ecNumber evidence="1">2.3.1.39</ecNumber>
    </recommendedName>
</protein>
<evidence type="ECO:0000256" key="1">
    <source>
        <dbReference type="ARBA" id="ARBA00013258"/>
    </source>
</evidence>
<dbReference type="PANTHER" id="PTHR42681">
    <property type="entry name" value="MALONYL-COA-ACYL CARRIER PROTEIN TRANSACYLASE, MITOCHONDRIAL"/>
    <property type="match status" value="1"/>
</dbReference>
<dbReference type="InterPro" id="IPR016035">
    <property type="entry name" value="Acyl_Trfase/lysoPLipase"/>
</dbReference>
<dbReference type="GO" id="GO:0005829">
    <property type="term" value="C:cytosol"/>
    <property type="evidence" value="ECO:0007669"/>
    <property type="project" value="TreeGrafter"/>
</dbReference>
<dbReference type="PANTHER" id="PTHR42681:SF1">
    <property type="entry name" value="MALONYL-COA-ACYL CARRIER PROTEIN TRANSACYLASE, MITOCHONDRIAL"/>
    <property type="match status" value="1"/>
</dbReference>
<dbReference type="Gene3D" id="3.30.70.250">
    <property type="entry name" value="Malonyl-CoA ACP transacylase, ACP-binding"/>
    <property type="match status" value="1"/>
</dbReference>
<gene>
    <name evidence="6" type="ORF">AZI87_16360</name>
</gene>
<evidence type="ECO:0000259" key="5">
    <source>
        <dbReference type="SMART" id="SM00827"/>
    </source>
</evidence>
<evidence type="ECO:0000256" key="3">
    <source>
        <dbReference type="ARBA" id="ARBA00023315"/>
    </source>
</evidence>
<name>A0A162FZ96_BDEBC</name>